<reference evidence="3 4" key="2">
    <citation type="journal article" date="2023" name="Mol. Biol. Evol.">
        <title>Genomics of Secondarily Temperate Adaptation in the Only Non-Antarctic Icefish.</title>
        <authorList>
            <person name="Rivera-Colon A.G."/>
            <person name="Rayamajhi N."/>
            <person name="Minhas B.F."/>
            <person name="Madrigal G."/>
            <person name="Bilyk K.T."/>
            <person name="Yoon V."/>
            <person name="Hune M."/>
            <person name="Gregory S."/>
            <person name="Cheng C.H.C."/>
            <person name="Catchen J.M."/>
        </authorList>
    </citation>
    <scope>NUCLEOTIDE SEQUENCE [LARGE SCALE GENOMIC DNA]</scope>
    <source>
        <strain evidence="3">JMC-PN-2008</strain>
    </source>
</reference>
<gene>
    <name evidence="2" type="ORF">PBY51_019033</name>
    <name evidence="3" type="ORF">PBY51_019035</name>
</gene>
<dbReference type="EMBL" id="JAUZQC010000003">
    <property type="protein sequence ID" value="KAK5874054.1"/>
    <property type="molecule type" value="Genomic_DNA"/>
</dbReference>
<evidence type="ECO:0000313" key="4">
    <source>
        <dbReference type="Proteomes" id="UP001346869"/>
    </source>
</evidence>
<proteinExistence type="predicted"/>
<name>A0AAN7YBP1_ELEMC</name>
<dbReference type="Proteomes" id="UP001346869">
    <property type="component" value="Unassembled WGS sequence"/>
</dbReference>
<comment type="caution">
    <text evidence="3">The sequence shown here is derived from an EMBL/GenBank/DDBJ whole genome shotgun (WGS) entry which is preliminary data.</text>
</comment>
<dbReference type="AlphaFoldDB" id="A0AAN7YBP1"/>
<sequence length="72" mass="7805">MESFIITASDRLTVNRGLPAAPLFSASQMLRCIVHSEPPEHIGPPADPPTALHVSGHPLSLTDRRHTSLRSL</sequence>
<organism evidence="3 4">
    <name type="scientific">Eleginops maclovinus</name>
    <name type="common">Patagonian blennie</name>
    <name type="synonym">Eleginus maclovinus</name>
    <dbReference type="NCBI Taxonomy" id="56733"/>
    <lineage>
        <taxon>Eukaryota</taxon>
        <taxon>Metazoa</taxon>
        <taxon>Chordata</taxon>
        <taxon>Craniata</taxon>
        <taxon>Vertebrata</taxon>
        <taxon>Euteleostomi</taxon>
        <taxon>Actinopterygii</taxon>
        <taxon>Neopterygii</taxon>
        <taxon>Teleostei</taxon>
        <taxon>Neoteleostei</taxon>
        <taxon>Acanthomorphata</taxon>
        <taxon>Eupercaria</taxon>
        <taxon>Perciformes</taxon>
        <taxon>Notothenioidei</taxon>
        <taxon>Eleginopidae</taxon>
        <taxon>Eleginops</taxon>
    </lineage>
</organism>
<evidence type="ECO:0000313" key="2">
    <source>
        <dbReference type="EMBL" id="KAK5874052.1"/>
    </source>
</evidence>
<dbReference type="EMBL" id="JAUZQC010000003">
    <property type="protein sequence ID" value="KAK5874052.1"/>
    <property type="molecule type" value="Genomic_DNA"/>
</dbReference>
<evidence type="ECO:0000256" key="1">
    <source>
        <dbReference type="SAM" id="MobiDB-lite"/>
    </source>
</evidence>
<keyword evidence="4" id="KW-1185">Reference proteome</keyword>
<feature type="region of interest" description="Disordered" evidence="1">
    <location>
        <begin position="36"/>
        <end position="72"/>
    </location>
</feature>
<evidence type="ECO:0000313" key="3">
    <source>
        <dbReference type="EMBL" id="KAK5874054.1"/>
    </source>
</evidence>
<accession>A0AAN7YBP1</accession>
<protein>
    <submittedName>
        <fullName evidence="3">Uncharacterized protein</fullName>
    </submittedName>
</protein>
<reference evidence="3 4" key="1">
    <citation type="journal article" date="2023" name="Genes (Basel)">
        <title>Chromosome-Level Genome Assembly and Circadian Gene Repertoire of the Patagonia Blennie Eleginops maclovinus-The Closest Ancestral Proxy of Antarctic Cryonotothenioids.</title>
        <authorList>
            <person name="Cheng C.C."/>
            <person name="Rivera-Colon A.G."/>
            <person name="Minhas B.F."/>
            <person name="Wilson L."/>
            <person name="Rayamajhi N."/>
            <person name="Vargas-Chacoff L."/>
            <person name="Catchen J.M."/>
        </authorList>
    </citation>
    <scope>NUCLEOTIDE SEQUENCE [LARGE SCALE GENOMIC DNA]</scope>
    <source>
        <strain evidence="3">JMC-PN-2008</strain>
    </source>
</reference>